<keyword evidence="2" id="KW-0479">Metal-binding</keyword>
<evidence type="ECO:0000259" key="5">
    <source>
        <dbReference type="PROSITE" id="PS51379"/>
    </source>
</evidence>
<dbReference type="InterPro" id="IPR017900">
    <property type="entry name" value="4Fe4S_Fe_S_CS"/>
</dbReference>
<keyword evidence="3" id="KW-0408">Iron</keyword>
<dbReference type="EMBL" id="DVOE01000086">
    <property type="protein sequence ID" value="HIU99313.1"/>
    <property type="molecule type" value="Genomic_DNA"/>
</dbReference>
<dbReference type="InterPro" id="IPR007202">
    <property type="entry name" value="4Fe-4S_dom"/>
</dbReference>
<dbReference type="Gene3D" id="3.30.70.20">
    <property type="match status" value="1"/>
</dbReference>
<dbReference type="GO" id="GO:0046872">
    <property type="term" value="F:metal ion binding"/>
    <property type="evidence" value="ECO:0007669"/>
    <property type="project" value="UniProtKB-KW"/>
</dbReference>
<protein>
    <submittedName>
        <fullName evidence="7">4Fe-4S binding protein</fullName>
    </submittedName>
</protein>
<evidence type="ECO:0000256" key="1">
    <source>
        <dbReference type="ARBA" id="ARBA00022485"/>
    </source>
</evidence>
<reference evidence="7" key="1">
    <citation type="submission" date="2020-10" db="EMBL/GenBank/DDBJ databases">
        <authorList>
            <person name="Gilroy R."/>
        </authorList>
    </citation>
    <scope>NUCLEOTIDE SEQUENCE</scope>
    <source>
        <strain evidence="7">10406</strain>
    </source>
</reference>
<dbReference type="GO" id="GO:0051539">
    <property type="term" value="F:4 iron, 4 sulfur cluster binding"/>
    <property type="evidence" value="ECO:0007669"/>
    <property type="project" value="UniProtKB-KW"/>
</dbReference>
<gene>
    <name evidence="7" type="ORF">IAC73_05685</name>
</gene>
<dbReference type="PANTHER" id="PTHR43560:SF1">
    <property type="entry name" value="ION-TRANSLOCATING OXIDOREDUCTASE COMPLEX SUBUNIT B"/>
    <property type="match status" value="1"/>
</dbReference>
<dbReference type="InterPro" id="IPR009016">
    <property type="entry name" value="Fe_hydrogenase"/>
</dbReference>
<dbReference type="InterPro" id="IPR004108">
    <property type="entry name" value="Fe_hydrogenase_lsu_C"/>
</dbReference>
<dbReference type="Pfam" id="PF13237">
    <property type="entry name" value="Fer4_10"/>
    <property type="match status" value="1"/>
</dbReference>
<dbReference type="Gene3D" id="1.10.15.40">
    <property type="entry name" value="Electron transport complex subunit B, putative Fe-S cluster"/>
    <property type="match status" value="1"/>
</dbReference>
<sequence>MAERKIKCVLDEKALHTVTLDPDKCVGCVTCMKRCPTEAIRVRGGKASVAYERCIGCGECVRLCRHHAKLPAHDSWDTLGDFRYKIVLPPPSLYGQFNNLEDIDIVLNGLLALGFDEVYEVGQAAEYITDATRALMQYGGIEKPIISTACPAIVELIMMRYHNLAGHLLNTLAPVDAAAKLAREAAIARGIPEEDIGVYFISPCPAKVFALKMGLGVEKPYVDRVLSVSDAYMRLVPAMAALTDIKKLSRMSGTGLSWGISRGEANATEELKTIAADGIEQCVAILEALEDGGMQDINFIELNACVSGCVGGVMNVENPFVARSRLAYLTRKLKNAPNRMDDIGKTADYFLWEHDPTVKDVFKLDDNRLAAMAKLMEMDAIYETLPKVDCGLCGAPSCSAFAEDLVNGVVPAGTKCARLEQQ</sequence>
<feature type="domain" description="4Fe-4S ferredoxin-type" evidence="5">
    <location>
        <begin position="16"/>
        <end position="45"/>
    </location>
</feature>
<evidence type="ECO:0000256" key="2">
    <source>
        <dbReference type="ARBA" id="ARBA00022723"/>
    </source>
</evidence>
<dbReference type="Pfam" id="PF04060">
    <property type="entry name" value="FeS"/>
    <property type="match status" value="1"/>
</dbReference>
<organism evidence="7 8">
    <name type="scientific">Candidatus Limadaptatus stercoripullorum</name>
    <dbReference type="NCBI Taxonomy" id="2840846"/>
    <lineage>
        <taxon>Bacteria</taxon>
        <taxon>Bacillati</taxon>
        <taxon>Bacillota</taxon>
        <taxon>Clostridia</taxon>
        <taxon>Eubacteriales</taxon>
        <taxon>Candidatus Limadaptatus</taxon>
    </lineage>
</organism>
<dbReference type="Proteomes" id="UP000886857">
    <property type="component" value="Unassembled WGS sequence"/>
</dbReference>
<evidence type="ECO:0000313" key="8">
    <source>
        <dbReference type="Proteomes" id="UP000886857"/>
    </source>
</evidence>
<evidence type="ECO:0000313" key="7">
    <source>
        <dbReference type="EMBL" id="HIU99313.1"/>
    </source>
</evidence>
<feature type="domain" description="4Fe-4S" evidence="6">
    <location>
        <begin position="370"/>
        <end position="422"/>
    </location>
</feature>
<dbReference type="SUPFAM" id="SSF54862">
    <property type="entry name" value="4Fe-4S ferredoxins"/>
    <property type="match status" value="1"/>
</dbReference>
<comment type="caution">
    <text evidence="7">The sequence shown here is derived from an EMBL/GenBank/DDBJ whole genome shotgun (WGS) entry which is preliminary data.</text>
</comment>
<dbReference type="PROSITE" id="PS51656">
    <property type="entry name" value="4FE4S"/>
    <property type="match status" value="1"/>
</dbReference>
<accession>A0A9D1NAW6</accession>
<dbReference type="InterPro" id="IPR050395">
    <property type="entry name" value="4Fe4S_Ferredoxin_RnfB"/>
</dbReference>
<evidence type="ECO:0000259" key="6">
    <source>
        <dbReference type="PROSITE" id="PS51656"/>
    </source>
</evidence>
<dbReference type="AlphaFoldDB" id="A0A9D1NAW6"/>
<evidence type="ECO:0000256" key="4">
    <source>
        <dbReference type="ARBA" id="ARBA00023014"/>
    </source>
</evidence>
<dbReference type="PROSITE" id="PS00198">
    <property type="entry name" value="4FE4S_FER_1"/>
    <property type="match status" value="1"/>
</dbReference>
<dbReference type="Pfam" id="PF02906">
    <property type="entry name" value="Fe_hyd_lg_C"/>
    <property type="match status" value="2"/>
</dbReference>
<feature type="domain" description="4Fe-4S ferredoxin-type" evidence="5">
    <location>
        <begin position="46"/>
        <end position="74"/>
    </location>
</feature>
<keyword evidence="1" id="KW-0004">4Fe-4S</keyword>
<dbReference type="PROSITE" id="PS51379">
    <property type="entry name" value="4FE4S_FER_2"/>
    <property type="match status" value="2"/>
</dbReference>
<keyword evidence="4" id="KW-0411">Iron-sulfur</keyword>
<dbReference type="Gene3D" id="3.40.950.10">
    <property type="entry name" value="Fe-only Hydrogenase (Larger Subunit), Chain L, domain 3"/>
    <property type="match status" value="1"/>
</dbReference>
<name>A0A9D1NAW6_9FIRM</name>
<dbReference type="InterPro" id="IPR017896">
    <property type="entry name" value="4Fe4S_Fe-S-bd"/>
</dbReference>
<reference evidence="7" key="2">
    <citation type="journal article" date="2021" name="PeerJ">
        <title>Extensive microbial diversity within the chicken gut microbiome revealed by metagenomics and culture.</title>
        <authorList>
            <person name="Gilroy R."/>
            <person name="Ravi A."/>
            <person name="Getino M."/>
            <person name="Pursley I."/>
            <person name="Horton D.L."/>
            <person name="Alikhan N.F."/>
            <person name="Baker D."/>
            <person name="Gharbi K."/>
            <person name="Hall N."/>
            <person name="Watson M."/>
            <person name="Adriaenssens E.M."/>
            <person name="Foster-Nyarko E."/>
            <person name="Jarju S."/>
            <person name="Secka A."/>
            <person name="Antonio M."/>
            <person name="Oren A."/>
            <person name="Chaudhuri R.R."/>
            <person name="La Ragione R."/>
            <person name="Hildebrand F."/>
            <person name="Pallen M.J."/>
        </authorList>
    </citation>
    <scope>NUCLEOTIDE SEQUENCE</scope>
    <source>
        <strain evidence="7">10406</strain>
    </source>
</reference>
<dbReference type="SUPFAM" id="SSF53920">
    <property type="entry name" value="Fe-only hydrogenase"/>
    <property type="match status" value="1"/>
</dbReference>
<proteinExistence type="predicted"/>
<dbReference type="PANTHER" id="PTHR43560">
    <property type="entry name" value="ION-TRANSLOCATING OXIDOREDUCTASE COMPLEX SUBUNIT B"/>
    <property type="match status" value="1"/>
</dbReference>
<evidence type="ECO:0000256" key="3">
    <source>
        <dbReference type="ARBA" id="ARBA00023004"/>
    </source>
</evidence>